<dbReference type="CDD" id="cd11330">
    <property type="entry name" value="AmyAc_OligoGlu"/>
    <property type="match status" value="1"/>
</dbReference>
<dbReference type="PATRIC" id="fig|857265.3.peg.3032"/>
<gene>
    <name evidence="5" type="primary">malL_3</name>
    <name evidence="5" type="ORF">WG78_14740</name>
</gene>
<evidence type="ECO:0000313" key="5">
    <source>
        <dbReference type="EMBL" id="KPC52325.1"/>
    </source>
</evidence>
<evidence type="ECO:0000256" key="3">
    <source>
        <dbReference type="ARBA" id="ARBA00023295"/>
    </source>
</evidence>
<dbReference type="InterPro" id="IPR006047">
    <property type="entry name" value="GH13_cat_dom"/>
</dbReference>
<dbReference type="OrthoDB" id="9805159at2"/>
<organism evidence="5 6">
    <name type="scientific">Amantichitinum ursilacus</name>
    <dbReference type="NCBI Taxonomy" id="857265"/>
    <lineage>
        <taxon>Bacteria</taxon>
        <taxon>Pseudomonadati</taxon>
        <taxon>Pseudomonadota</taxon>
        <taxon>Betaproteobacteria</taxon>
        <taxon>Neisseriales</taxon>
        <taxon>Chitinibacteraceae</taxon>
        <taxon>Amantichitinum</taxon>
    </lineage>
</organism>
<dbReference type="InterPro" id="IPR013780">
    <property type="entry name" value="Glyco_hydro_b"/>
</dbReference>
<dbReference type="PANTHER" id="PTHR10357">
    <property type="entry name" value="ALPHA-AMYLASE FAMILY MEMBER"/>
    <property type="match status" value="1"/>
</dbReference>
<dbReference type="FunFam" id="3.90.400.10:FF:000002">
    <property type="entry name" value="Sucrose isomerase"/>
    <property type="match status" value="1"/>
</dbReference>
<dbReference type="Gene3D" id="3.20.20.80">
    <property type="entry name" value="Glycosidases"/>
    <property type="match status" value="2"/>
</dbReference>
<dbReference type="SUPFAM" id="SSF51445">
    <property type="entry name" value="(Trans)glycosidases"/>
    <property type="match status" value="1"/>
</dbReference>
<dbReference type="Pfam" id="PF16657">
    <property type="entry name" value="Malt_amylase_C"/>
    <property type="match status" value="1"/>
</dbReference>
<keyword evidence="3 5" id="KW-0326">Glycosidase</keyword>
<reference evidence="5 6" key="1">
    <citation type="submission" date="2015-07" db="EMBL/GenBank/DDBJ databases">
        <title>Draft genome sequence of the Amantichitinum ursilacus IGB-41, a new chitin-degrading bacterium.</title>
        <authorList>
            <person name="Kirstahler P."/>
            <person name="Guenther M."/>
            <person name="Grumaz C."/>
            <person name="Rupp S."/>
            <person name="Zibek S."/>
            <person name="Sohn K."/>
        </authorList>
    </citation>
    <scope>NUCLEOTIDE SEQUENCE [LARGE SCALE GENOMIC DNA]</scope>
    <source>
        <strain evidence="5 6">IGB-41</strain>
    </source>
</reference>
<dbReference type="PANTHER" id="PTHR10357:SF179">
    <property type="entry name" value="NEUTRAL AND BASIC AMINO ACID TRANSPORT PROTEIN RBAT"/>
    <property type="match status" value="1"/>
</dbReference>
<dbReference type="AlphaFoldDB" id="A0A0N0XJN2"/>
<keyword evidence="2 5" id="KW-0378">Hydrolase</keyword>
<dbReference type="SMART" id="SM00642">
    <property type="entry name" value="Aamy"/>
    <property type="match status" value="1"/>
</dbReference>
<keyword evidence="6" id="KW-1185">Reference proteome</keyword>
<dbReference type="GO" id="GO:0004556">
    <property type="term" value="F:alpha-amylase activity"/>
    <property type="evidence" value="ECO:0007669"/>
    <property type="project" value="TreeGrafter"/>
</dbReference>
<dbReference type="EC" id="3.2.1.10" evidence="5"/>
<evidence type="ECO:0000259" key="4">
    <source>
        <dbReference type="SMART" id="SM00642"/>
    </source>
</evidence>
<dbReference type="EMBL" id="LAQT01000010">
    <property type="protein sequence ID" value="KPC52325.1"/>
    <property type="molecule type" value="Genomic_DNA"/>
</dbReference>
<dbReference type="InterPro" id="IPR032091">
    <property type="entry name" value="Malt_amylase-like_C"/>
</dbReference>
<comment type="caution">
    <text evidence="5">The sequence shown here is derived from an EMBL/GenBank/DDBJ whole genome shotgun (WGS) entry which is preliminary data.</text>
</comment>
<accession>A0A0N0XJN2</accession>
<dbReference type="Gene3D" id="2.60.40.1180">
    <property type="entry name" value="Golgi alpha-mannosidase II"/>
    <property type="match status" value="1"/>
</dbReference>
<dbReference type="Proteomes" id="UP000037939">
    <property type="component" value="Unassembled WGS sequence"/>
</dbReference>
<evidence type="ECO:0000313" key="6">
    <source>
        <dbReference type="Proteomes" id="UP000037939"/>
    </source>
</evidence>
<dbReference type="InterPro" id="IPR017853">
    <property type="entry name" value="GH"/>
</dbReference>
<comment type="similarity">
    <text evidence="1">Belongs to the glycosyl hydrolase 13 family.</text>
</comment>
<dbReference type="InterPro" id="IPR045857">
    <property type="entry name" value="O16G_dom_2"/>
</dbReference>
<dbReference type="RefSeq" id="WP_053938557.1">
    <property type="nucleotide sequence ID" value="NZ_LAQT01000010.1"/>
</dbReference>
<dbReference type="GO" id="GO:0009313">
    <property type="term" value="P:oligosaccharide catabolic process"/>
    <property type="evidence" value="ECO:0007669"/>
    <property type="project" value="TreeGrafter"/>
</dbReference>
<name>A0A0N0XJN2_9NEIS</name>
<dbReference type="GO" id="GO:0004574">
    <property type="term" value="F:oligo-1,6-glucosidase activity"/>
    <property type="evidence" value="ECO:0007669"/>
    <property type="project" value="UniProtKB-EC"/>
</dbReference>
<dbReference type="Pfam" id="PF00128">
    <property type="entry name" value="Alpha-amylase"/>
    <property type="match status" value="1"/>
</dbReference>
<protein>
    <submittedName>
        <fullName evidence="5">Oligo-1,6-glucosidase</fullName>
        <ecNumber evidence="5">3.2.1.10</ecNumber>
    </submittedName>
</protein>
<dbReference type="STRING" id="857265.WG78_14740"/>
<evidence type="ECO:0000256" key="2">
    <source>
        <dbReference type="ARBA" id="ARBA00022801"/>
    </source>
</evidence>
<dbReference type="Gene3D" id="3.90.400.10">
    <property type="entry name" value="Oligo-1,6-glucosidase, Domain 2"/>
    <property type="match status" value="1"/>
</dbReference>
<evidence type="ECO:0000256" key="1">
    <source>
        <dbReference type="ARBA" id="ARBA00008061"/>
    </source>
</evidence>
<dbReference type="SUPFAM" id="SSF51011">
    <property type="entry name" value="Glycosyl hydrolase domain"/>
    <property type="match status" value="1"/>
</dbReference>
<sequence>MEQAANPNVQWWRGAVIYQIYPRSFADSNADGVGDLNGISAHLDYVASLGVDAIWVSPFFKSPMKDFGYDVSDYRDVDPLFGNLDDFDRMLAKAHALGLKVIIDQVLSHTSDQHAWFKESRQSKTNPKADWYVWADPQADGSAPNNWLSVFGGPSWRWDTRRCQYYLHNFLYNQPDVNFHNPEVQDAVLGEIEFWLKRGVDGFRFDACNYHFHDRQLRNNPPATKRDTASVSAENPYGYQQHKYDKSQPENLAFLQRIRKLLDQYGAAMSVGEVGDDESISLMAQYTGGNDKLNMAYSFNLLTADFSAAHIRKQVEDLESQLNDGWGCWTTGNHDSVRVVSRWGKDTQHPRFAPTILAMLVSLRGSSCLYQGEELGLPEAQLTFEQLQDPYGIAMWPEFKGRDGCRTPMPWHKDQLNAGFSPTEPWLPVASTHVPLAVDAQEGKDTSTLAAYRRILHWRKTQPTLLLGDISFLQADEPVLAFTRKHAGQTLVAVFNLSEQPQTFTLPFAVDDLAGHGLEGATRTGVTLQLDAWAGWYGTAQ</sequence>
<proteinExistence type="inferred from homology"/>
<feature type="domain" description="Glycosyl hydrolase family 13 catalytic" evidence="4">
    <location>
        <begin position="19"/>
        <end position="406"/>
    </location>
</feature>